<feature type="chain" id="PRO_5032284741" evidence="2">
    <location>
        <begin position="30"/>
        <end position="727"/>
    </location>
</feature>
<sequence>MTTLHYTAKFHKTVLASFIGLAISQSCFALEAMSDEKLSDTTGEGIALLPQDAYMVFRGAGPNENTTQLLDRTKDIGYINYIPVGPLSLTAADTNKNNQIDSNDLAVGKADLYLYGLALSKANDADPNDYNERVGMLKNTSGVATAINPIKSWGTASNPWILKVDTDTAVPNFNPSGGTGVVTYLSLEAPAFEALAQDPNSSDAYKLKLGTWADAFVRNPNRKDGDANQFQYGTSTGTRGNGDEVSNRENRIRLQAIWNNFSLNGSRIQLFQTLDGSSNTGGMSPFYNKTLGLAGVIRLNSGDSKDLKLSGGTAVGSVTSNTGTLITQTLHAGADTALSAASTGACDNGGAGAIGNGGSVGCQYYIQKRSRTDTKSQATTWNMPTEYKNRVLRLSTQETTDTDKLYTPALDVSGNAKAPTFAKDEGIFIYNLNTNLVLGSLYQPLILGSDGKNFSLEIARIPNKASIYTKIYTNYDNQNSATNGGYYGSTCNIYQCGSSSLAGYQGNNATHSSISIGTVNTPDGGKTLEAYKGADAVGVSFGNVLSSNVVTSNTQTEIRYLQRQLLNSTWNQTSKCTSAIGANYCSQVSTTQGTLSQWQYNNSETGTTWKNSDLGWQTPPTGVTACSSGFGTGNGTCDRNAGSTPAYATTANRTWSDTNLNGATWRTVSNVDVNNFIGAANGRTGATINTTNMAPTPTVGPTAFNNLGSAVIDGMLIQHMKITTKGL</sequence>
<dbReference type="Proteomes" id="UP000490535">
    <property type="component" value="Unassembled WGS sequence"/>
</dbReference>
<evidence type="ECO:0000256" key="2">
    <source>
        <dbReference type="SAM" id="SignalP"/>
    </source>
</evidence>
<feature type="compositionally biased region" description="Polar residues" evidence="1">
    <location>
        <begin position="228"/>
        <end position="238"/>
    </location>
</feature>
<comment type="caution">
    <text evidence="3">The sequence shown here is derived from an EMBL/GenBank/DDBJ whole genome shotgun (WGS) entry which is preliminary data.</text>
</comment>
<protein>
    <submittedName>
        <fullName evidence="3">Uncharacterized protein</fullName>
    </submittedName>
</protein>
<feature type="signal peptide" evidence="2">
    <location>
        <begin position="1"/>
        <end position="29"/>
    </location>
</feature>
<evidence type="ECO:0000313" key="4">
    <source>
        <dbReference type="Proteomes" id="UP000490535"/>
    </source>
</evidence>
<reference evidence="4" key="1">
    <citation type="journal article" date="2020" name="MBio">
        <title>Horizontal gene transfer to a defensive symbiont with a reduced genome amongst a multipartite beetle microbiome.</title>
        <authorList>
            <person name="Waterworth S.C."/>
            <person name="Florez L.V."/>
            <person name="Rees E.R."/>
            <person name="Hertweck C."/>
            <person name="Kaltenpoth M."/>
            <person name="Kwan J.C."/>
        </authorList>
    </citation>
    <scope>NUCLEOTIDE SEQUENCE [LARGE SCALE GENOMIC DNA]</scope>
</reference>
<feature type="region of interest" description="Disordered" evidence="1">
    <location>
        <begin position="223"/>
        <end position="245"/>
    </location>
</feature>
<evidence type="ECO:0000256" key="1">
    <source>
        <dbReference type="SAM" id="MobiDB-lite"/>
    </source>
</evidence>
<name>A0A833PDT0_ACIBZ</name>
<evidence type="ECO:0000313" key="3">
    <source>
        <dbReference type="EMBL" id="KAF1022866.1"/>
    </source>
</evidence>
<accession>A0A833PDT0</accession>
<proteinExistence type="predicted"/>
<organism evidence="3 4">
    <name type="scientific">Acinetobacter bereziniae</name>
    <name type="common">Acinetobacter genomosp. 10</name>
    <dbReference type="NCBI Taxonomy" id="106648"/>
    <lineage>
        <taxon>Bacteria</taxon>
        <taxon>Pseudomonadati</taxon>
        <taxon>Pseudomonadota</taxon>
        <taxon>Gammaproteobacteria</taxon>
        <taxon>Moraxellales</taxon>
        <taxon>Moraxellaceae</taxon>
        <taxon>Acinetobacter</taxon>
    </lineage>
</organism>
<gene>
    <name evidence="3" type="ORF">GAK29_03080</name>
</gene>
<keyword evidence="2" id="KW-0732">Signal</keyword>
<dbReference type="AlphaFoldDB" id="A0A833PDT0"/>
<dbReference type="EMBL" id="WNDP01000085">
    <property type="protein sequence ID" value="KAF1022866.1"/>
    <property type="molecule type" value="Genomic_DNA"/>
</dbReference>